<dbReference type="EMBL" id="CP009511">
    <property type="protein sequence ID" value="AKB62796.1"/>
    <property type="molecule type" value="Genomic_DNA"/>
</dbReference>
<dbReference type="PATRIC" id="fig|1434115.4.peg.3568"/>
<gene>
    <name evidence="2" type="ORF">MSMAP_2811</name>
</gene>
<evidence type="ECO:0000313" key="2">
    <source>
        <dbReference type="EMBL" id="AKB62796.1"/>
    </source>
</evidence>
<protein>
    <submittedName>
        <fullName evidence="2">Uncharacterized protein</fullName>
    </submittedName>
</protein>
<evidence type="ECO:0000313" key="3">
    <source>
        <dbReference type="Proteomes" id="UP000033116"/>
    </source>
</evidence>
<dbReference type="Proteomes" id="UP000033116">
    <property type="component" value="Chromosome"/>
</dbReference>
<accession>A0A0E3LT28</accession>
<evidence type="ECO:0000256" key="1">
    <source>
        <dbReference type="SAM" id="MobiDB-lite"/>
    </source>
</evidence>
<dbReference type="HOGENOM" id="CLU_071221_0_0_2"/>
<name>A0A0E3LT28_METMZ</name>
<dbReference type="AlphaFoldDB" id="A0A0E3LT28"/>
<feature type="region of interest" description="Disordered" evidence="1">
    <location>
        <begin position="165"/>
        <end position="192"/>
    </location>
</feature>
<dbReference type="RefSeq" id="WP_011033665.1">
    <property type="nucleotide sequence ID" value="NZ_CP009511.1"/>
</dbReference>
<dbReference type="GeneID" id="60339764"/>
<reference evidence="2 3" key="1">
    <citation type="submission" date="2014-07" db="EMBL/GenBank/DDBJ databases">
        <title>Methanogenic archaea and the global carbon cycle.</title>
        <authorList>
            <person name="Henriksen J.R."/>
            <person name="Luke J."/>
            <person name="Reinhart S."/>
            <person name="Benedict M.N."/>
            <person name="Youngblut N.D."/>
            <person name="Metcalf M.E."/>
            <person name="Whitaker R.J."/>
            <person name="Metcalf W.W."/>
        </authorList>
    </citation>
    <scope>NUCLEOTIDE SEQUENCE [LARGE SCALE GENOMIC DNA]</scope>
    <source>
        <strain evidence="2 3">SarPi</strain>
    </source>
</reference>
<proteinExistence type="predicted"/>
<organism evidence="2 3">
    <name type="scientific">Methanosarcina mazei SarPi</name>
    <dbReference type="NCBI Taxonomy" id="1434115"/>
    <lineage>
        <taxon>Archaea</taxon>
        <taxon>Methanobacteriati</taxon>
        <taxon>Methanobacteriota</taxon>
        <taxon>Stenosarchaea group</taxon>
        <taxon>Methanomicrobia</taxon>
        <taxon>Methanosarcinales</taxon>
        <taxon>Methanosarcinaceae</taxon>
        <taxon>Methanosarcina</taxon>
    </lineage>
</organism>
<sequence length="215" mass="24213">MNLKMLNILLCVILANILGNCALGSSSQNGEDILENETLNFGPETLNELKSNPNFIAAYGNIPAFGSLEERKKWLDTLDLIYTEVNTEVNANEREMSKYFYPDGPIINYGFTNMGVLKVEVNKEIEKSFMDEIYQIFDSHASRIGVNEVPLVFFRGNVSELTELSDAADLNETENNTNQQTKSGSETSKEKPNNVPGFSFMYGLFGLYLVCRIRY</sequence>